<protein>
    <recommendedName>
        <fullName evidence="4">Secreted protein</fullName>
    </recommendedName>
</protein>
<proteinExistence type="predicted"/>
<reference evidence="3" key="1">
    <citation type="submission" date="2016-05" db="EMBL/GenBank/DDBJ databases">
        <title>Comparative genomics of biotechnologically important yeasts.</title>
        <authorList>
            <consortium name="DOE Joint Genome Institute"/>
            <person name="Riley R."/>
            <person name="Haridas S."/>
            <person name="Wolfe K.H."/>
            <person name="Lopes M.R."/>
            <person name="Hittinger C.T."/>
            <person name="Goker M."/>
            <person name="Salamov A."/>
            <person name="Wisecaver J."/>
            <person name="Long T.M."/>
            <person name="Aerts A.L."/>
            <person name="Barry K."/>
            <person name="Choi C."/>
            <person name="Clum A."/>
            <person name="Coughlan A.Y."/>
            <person name="Deshpande S."/>
            <person name="Douglass A.P."/>
            <person name="Hanson S.J."/>
            <person name="Klenk H.-P."/>
            <person name="Labutti K."/>
            <person name="Lapidus A."/>
            <person name="Lindquist E."/>
            <person name="Lipzen A."/>
            <person name="Meier-Kolthoff J.P."/>
            <person name="Ohm R.A."/>
            <person name="Otillar R.P."/>
            <person name="Pangilinan J."/>
            <person name="Peng Y."/>
            <person name="Rokas A."/>
            <person name="Rosa C.A."/>
            <person name="Scheuner C."/>
            <person name="Sibirny A.A."/>
            <person name="Slot J.C."/>
            <person name="Stielow J.B."/>
            <person name="Sun H."/>
            <person name="Kurtzman C.P."/>
            <person name="Blackwell M."/>
            <person name="Grigoriev I.V."/>
            <person name="Jeffries T.W."/>
        </authorList>
    </citation>
    <scope>NUCLEOTIDE SEQUENCE [LARGE SCALE GENOMIC DNA]</scope>
    <source>
        <strain evidence="3">DSM 1968</strain>
    </source>
</reference>
<dbReference type="InParanoid" id="A0A1D2VA03"/>
<feature type="signal peptide" evidence="1">
    <location>
        <begin position="1"/>
        <end position="21"/>
    </location>
</feature>
<evidence type="ECO:0000256" key="1">
    <source>
        <dbReference type="SAM" id="SignalP"/>
    </source>
</evidence>
<keyword evidence="1" id="KW-0732">Signal</keyword>
<keyword evidence="3" id="KW-1185">Reference proteome</keyword>
<gene>
    <name evidence="2" type="ORF">ASCRUDRAFT_121495</name>
</gene>
<dbReference type="RefSeq" id="XP_020044771.1">
    <property type="nucleotide sequence ID" value="XM_020188894.1"/>
</dbReference>
<evidence type="ECO:0000313" key="2">
    <source>
        <dbReference type="EMBL" id="ODV58464.1"/>
    </source>
</evidence>
<accession>A0A1D2VA03</accession>
<evidence type="ECO:0008006" key="4">
    <source>
        <dbReference type="Google" id="ProtNLM"/>
    </source>
</evidence>
<sequence>MHRQRCSALVAGRCVLHRLCRLLLPAADSDQGPVHPPTWAIRLLSSTPALRPNSLCCDQFVISNKK</sequence>
<dbReference type="EMBL" id="KV454492">
    <property type="protein sequence ID" value="ODV58464.1"/>
    <property type="molecule type" value="Genomic_DNA"/>
</dbReference>
<evidence type="ECO:0000313" key="3">
    <source>
        <dbReference type="Proteomes" id="UP000095038"/>
    </source>
</evidence>
<dbReference type="AlphaFoldDB" id="A0A1D2VA03"/>
<organism evidence="2 3">
    <name type="scientific">Ascoidea rubescens DSM 1968</name>
    <dbReference type="NCBI Taxonomy" id="1344418"/>
    <lineage>
        <taxon>Eukaryota</taxon>
        <taxon>Fungi</taxon>
        <taxon>Dikarya</taxon>
        <taxon>Ascomycota</taxon>
        <taxon>Saccharomycotina</taxon>
        <taxon>Saccharomycetes</taxon>
        <taxon>Ascoideaceae</taxon>
        <taxon>Ascoidea</taxon>
    </lineage>
</organism>
<dbReference type="GeneID" id="30962530"/>
<name>A0A1D2VA03_9ASCO</name>
<feature type="chain" id="PRO_5008910362" description="Secreted protein" evidence="1">
    <location>
        <begin position="22"/>
        <end position="66"/>
    </location>
</feature>
<dbReference type="Proteomes" id="UP000095038">
    <property type="component" value="Unassembled WGS sequence"/>
</dbReference>